<name>A0A2S0N3Y2_9BURK</name>
<proteinExistence type="inferred from homology"/>
<dbReference type="PROSITE" id="PS52035">
    <property type="entry name" value="PEPTIDASE_M14"/>
    <property type="match status" value="1"/>
</dbReference>
<dbReference type="Gene3D" id="3.40.630.10">
    <property type="entry name" value="Zn peptidases"/>
    <property type="match status" value="1"/>
</dbReference>
<accession>A0A2S0N3Y2</accession>
<sequence length="584" mass="61333">MLLQLLSRNVRAAAHRCSPYVVALALLPALLAGCASTPLPPWPAKAPLPPAERGRVVAPVYPAPGQPAQATPVPGAASLPSWPTGAAPAPADPALNPAVAAHFPDPMVRYRTPGLSDGRRAFTTNAELSDWLGAIATAQQGAGTRTQLLRLGPSQHGEPILALILTRAAGTTPDAMEASRRPTVLMVGQQRGDEPAGAEALLALAQELAGGLLEPLLDRINVVLVPRANPDGADAGTPETAAGVDMVSDHLVLSTPEARALAELVREYRPILVLDAREFPAAGALRDAFGAEPSYDALLQYGTAANVPDFITKAAREWYYEPMAASLKSERLRSDWFFGPAQGAGIGRVAGGSVLPDTLRNVSGLKNAVGFTVASRGVGLGRTHIQRRVHTQVTAMASALRSTAERSSSLEQVRSFVARDTSALACRSQAVIEAVPTPAQRDIALLDAHTGAERIEHVSWDSPLKLRAVTSRPRPCGYWLAARADNVVDRLKLLGVQVLRVAEGGPLLADSYERAGPGAALRRNTIDAPAGSYYVPLNQPLAQLAVAALEPDSAAGYVAKGVIDDVSEVARIISTPSLVFEEPT</sequence>
<dbReference type="GO" id="GO:0006508">
    <property type="term" value="P:proteolysis"/>
    <property type="evidence" value="ECO:0007669"/>
    <property type="project" value="InterPro"/>
</dbReference>
<dbReference type="KEGG" id="simp:C6571_17525"/>
<protein>
    <submittedName>
        <fullName evidence="4">Peptidase M14</fullName>
    </submittedName>
</protein>
<dbReference type="EMBL" id="CP027669">
    <property type="protein sequence ID" value="AVO42855.1"/>
    <property type="molecule type" value="Genomic_DNA"/>
</dbReference>
<dbReference type="RefSeq" id="WP_106447830.1">
    <property type="nucleotide sequence ID" value="NZ_CP027669.1"/>
</dbReference>
<evidence type="ECO:0000256" key="2">
    <source>
        <dbReference type="SAM" id="MobiDB-lite"/>
    </source>
</evidence>
<keyword evidence="5" id="KW-1185">Reference proteome</keyword>
<evidence type="ECO:0000256" key="1">
    <source>
        <dbReference type="PROSITE-ProRule" id="PRU01379"/>
    </source>
</evidence>
<dbReference type="Pfam" id="PF00246">
    <property type="entry name" value="Peptidase_M14"/>
    <property type="match status" value="1"/>
</dbReference>
<dbReference type="GO" id="GO:0004181">
    <property type="term" value="F:metallocarboxypeptidase activity"/>
    <property type="evidence" value="ECO:0007669"/>
    <property type="project" value="InterPro"/>
</dbReference>
<feature type="domain" description="Peptidase M14" evidence="3">
    <location>
        <begin position="121"/>
        <end position="403"/>
    </location>
</feature>
<dbReference type="AlphaFoldDB" id="A0A2S0N3Y2"/>
<evidence type="ECO:0000313" key="4">
    <source>
        <dbReference type="EMBL" id="AVO42855.1"/>
    </source>
</evidence>
<gene>
    <name evidence="4" type="ORF">C6571_17525</name>
</gene>
<dbReference type="SUPFAM" id="SSF53187">
    <property type="entry name" value="Zn-dependent exopeptidases"/>
    <property type="match status" value="1"/>
</dbReference>
<dbReference type="InterPro" id="IPR000834">
    <property type="entry name" value="Peptidase_M14"/>
</dbReference>
<dbReference type="Proteomes" id="UP000239326">
    <property type="component" value="Chromosome"/>
</dbReference>
<organism evidence="4 5">
    <name type="scientific">Simplicispira suum</name>
    <dbReference type="NCBI Taxonomy" id="2109915"/>
    <lineage>
        <taxon>Bacteria</taxon>
        <taxon>Pseudomonadati</taxon>
        <taxon>Pseudomonadota</taxon>
        <taxon>Betaproteobacteria</taxon>
        <taxon>Burkholderiales</taxon>
        <taxon>Comamonadaceae</taxon>
        <taxon>Simplicispira</taxon>
    </lineage>
</organism>
<feature type="region of interest" description="Disordered" evidence="2">
    <location>
        <begin position="59"/>
        <end position="89"/>
    </location>
</feature>
<evidence type="ECO:0000313" key="5">
    <source>
        <dbReference type="Proteomes" id="UP000239326"/>
    </source>
</evidence>
<reference evidence="4 5" key="1">
    <citation type="submission" date="2018-03" db="EMBL/GenBank/DDBJ databases">
        <title>Genome sequencing of Simplicispira sp.</title>
        <authorList>
            <person name="Kim S.-J."/>
            <person name="Heo J."/>
            <person name="Kwon S.-W."/>
        </authorList>
    </citation>
    <scope>NUCLEOTIDE SEQUENCE [LARGE SCALE GENOMIC DNA]</scope>
    <source>
        <strain evidence="4 5">SC1-8</strain>
    </source>
</reference>
<comment type="caution">
    <text evidence="1">Lacks conserved residue(s) required for the propagation of feature annotation.</text>
</comment>
<evidence type="ECO:0000259" key="3">
    <source>
        <dbReference type="PROSITE" id="PS52035"/>
    </source>
</evidence>
<dbReference type="GO" id="GO:0008270">
    <property type="term" value="F:zinc ion binding"/>
    <property type="evidence" value="ECO:0007669"/>
    <property type="project" value="InterPro"/>
</dbReference>
<dbReference type="OrthoDB" id="5294005at2"/>
<comment type="similarity">
    <text evidence="1">Belongs to the peptidase M14 family.</text>
</comment>